<dbReference type="RefSeq" id="WP_069668471.1">
    <property type="nucleotide sequence ID" value="NZ_JAPFIM010000015.1"/>
</dbReference>
<dbReference type="Proteomes" id="UP000094761">
    <property type="component" value="Unassembled WGS sequence"/>
</dbReference>
<reference evidence="2 3" key="1">
    <citation type="submission" date="2016-03" db="EMBL/GenBank/DDBJ databases">
        <title>Draft genome sequence of the Vibrio tubiashii subs. europaeus.</title>
        <authorList>
            <person name="Spinard E."/>
            <person name="Dubert J."/>
            <person name="Nelson D.R."/>
            <person name="Barja J.L."/>
        </authorList>
    </citation>
    <scope>NUCLEOTIDE SEQUENCE [LARGE SCALE GENOMIC DNA]</scope>
    <source>
        <strain evidence="3">PP-638</strain>
        <strain evidence="2">PP2-638</strain>
    </source>
</reference>
<evidence type="ECO:0000313" key="3">
    <source>
        <dbReference type="Proteomes" id="UP000094761"/>
    </source>
</evidence>
<gene>
    <name evidence="2" type="ORF">AZ468_17100</name>
    <name evidence="1" type="ORF">OPW20_08340</name>
</gene>
<proteinExistence type="predicted"/>
<reference evidence="1" key="2">
    <citation type="submission" date="2022-11" db="EMBL/GenBank/DDBJ databases">
        <title>Role of the vibriolysin VemA secreted by the emergent pathogen Vibrio europaeus in the colonization of Manila clam mucus.</title>
        <authorList>
            <person name="Martinez C."/>
            <person name="Rodriguez S."/>
            <person name="Vences A."/>
            <person name="Barja J.L."/>
            <person name="Toranzo A.E."/>
            <person name="Dubert J."/>
        </authorList>
    </citation>
    <scope>NUCLEOTIDE SEQUENCE</scope>
    <source>
        <strain evidence="1">3454</strain>
    </source>
</reference>
<dbReference type="Proteomes" id="UP001150001">
    <property type="component" value="Unassembled WGS sequence"/>
</dbReference>
<name>A0A178J6N9_9VIBR</name>
<evidence type="ECO:0000313" key="2">
    <source>
        <dbReference type="EMBL" id="OAM97269.1"/>
    </source>
</evidence>
<evidence type="ECO:0000313" key="4">
    <source>
        <dbReference type="Proteomes" id="UP001150001"/>
    </source>
</evidence>
<dbReference type="OrthoDB" id="5897571at2"/>
<dbReference type="SUPFAM" id="SSF50939">
    <property type="entry name" value="Sialidases"/>
    <property type="match status" value="1"/>
</dbReference>
<organism evidence="2 3">
    <name type="scientific">Vibrio europaeus</name>
    <dbReference type="NCBI Taxonomy" id="300876"/>
    <lineage>
        <taxon>Bacteria</taxon>
        <taxon>Pseudomonadati</taxon>
        <taxon>Pseudomonadota</taxon>
        <taxon>Gammaproteobacteria</taxon>
        <taxon>Vibrionales</taxon>
        <taxon>Vibrionaceae</taxon>
        <taxon>Vibrio</taxon>
        <taxon>Vibrio oreintalis group</taxon>
    </lineage>
</organism>
<dbReference type="EMBL" id="JAPFIT010000012">
    <property type="protein sequence ID" value="MDC5740075.1"/>
    <property type="molecule type" value="Genomic_DNA"/>
</dbReference>
<dbReference type="EMBL" id="LUAX01000007">
    <property type="protein sequence ID" value="OAM97269.1"/>
    <property type="molecule type" value="Genomic_DNA"/>
</dbReference>
<sequence length="1620" mass="176101">MGVLVKKLGAGAISVALIGCGGGSEPDSKLSPSVEPSASNRLTGVVMDGYLVNANVCLDKNKNSICDSGDGNIVQTDSQGKYELPVEGSTQGYRVLVEAVANKTIDLDNPNQTITKDFTLELPVAHSDVVSPMTSMIASMAELTGESFDEAARTLAADLNVSEDVLKSDYVSGTSSESQQIHMLARGITRVIQSAQDASKGSGVTEEFARKGSMNRLANLDVAAMKQRTDSLSHGAQNTEQALEQLASDYRDDLKIDHDDIKGDVVTTVPRAPKKGVMDDSADTFDWSLVKPFVSLSDYEYSLDNGISWDKVTEKPISVGKDSKNKGVVQVRVAAKPAKFIAAGKPLKSAKAFTETRVPPAPSNLVVNDVENIFDWQHSAGFEGVGDYEYTVDGGRTWQLVNGKPQKLADVAIAAGELKLRVREDLSSARPTGLSTKSTQPMTVTPASPSAPLLVRANDDSDQFEIQLVTGFDVLKNYEINLGSGWQELTSNPYVVGNVNLDANTIRVRVKANPIDGRPAGAELLITQVFTKVLNKPVAPTLPLIDDANNQFGWTVVAGYEQPNLYELSIDGGQSFQAVTTNPLSIPDNNYNVGKVCVRVKVSSSNAAGSLLCNDKPFTVTPNAPTAPTGGIVDDAANTFDWSWVSGFEIATEYEVSIESGDWIPVASKPITLQDRIYAINSIQVRVKANPVNGRPAGAALSNQSAFTEQPDKPSAPTSLVVDDNANTLDWTNVVGFSELANYEWSADSGSNWAPVIAKPIVVGDIAKSKGAVQIRVRANSQNGMPAGVVASNQQPFTETPKLPAPTGGEIKVVDSFTTNLLDWTYVSSGTNYNQPQHYEFTTDQGATWQAALTKPQFVGPRAFNKNHIGIRVKRNAITGKSNPPSNILWATNLSGQFAAIQYVPMKSMNEAASSGAYDPWLTGNEECIAEYSASGSGEPTYWAKVRVDSASEVRKKVEALTLCGISKWQIPRLDEVITLSKRSQDTLPSYVHSYLIDDSYNVWAETSGEFKTYKNGALVNSYFGNYAFVKWQLASSNELLSNVNSEIANLDSFLSQQSGHITQANTFISTWLLENKTKQKNYPVLSDEAKAKRMELEQLLPSWSSKKDQLLTQIESRTFQAKIASQSRTDTDSLAFVSKVAEYRAKVDQLTNNNDALIAIIEATKLAQKIANVQNDKTQVSTASGNLQSAAAGSDIHQATLALFEALHTLEQRNTQLSDLKAQLNLALVKLAASYSNLISSINGLLSEANNIVASHNIDSLKTTAKDGFVRAKNAGYEVSQSSAMIDSRYAKLDMLGGFLPKSATYAQGWRCVLDTSMQDKKRAWTLLQDGMPKGKDQLAYDASGADLPTLIGSGGRLEQINNAAMCGFKDWKVPSSTQLKSLASSTVSGLQESTTIDVNVFPNHKGLLPTYDKATNKDGKRFYYWTSLAQDASNTYAYSYANVSYKSDSTAFDNGTVSVDGYVLLARLVREEVIELKGWTYLTNEGTSTSDRLMAKCARHTETGRIWQLYQDVDSIERYKKYNAITQDLSDFNSNRVCGHSSWVLPTGAEMKALIPTYTPVFEYELPHSDDWNDNKQYVLEGSTSSTYTLFNPSSGEISPKSGGMFDQNKYLFRFISK</sequence>
<protein>
    <submittedName>
        <fullName evidence="1">DUF1566 domain-containing protein</fullName>
    </submittedName>
</protein>
<comment type="caution">
    <text evidence="2">The sequence shown here is derived from an EMBL/GenBank/DDBJ whole genome shotgun (WGS) entry which is preliminary data.</text>
</comment>
<dbReference type="InterPro" id="IPR036278">
    <property type="entry name" value="Sialidase_sf"/>
</dbReference>
<keyword evidence="4" id="KW-1185">Reference proteome</keyword>
<evidence type="ECO:0000313" key="1">
    <source>
        <dbReference type="EMBL" id="MDC5740075.1"/>
    </source>
</evidence>
<accession>A0A178J6N9</accession>
<dbReference type="PROSITE" id="PS51257">
    <property type="entry name" value="PROKAR_LIPOPROTEIN"/>
    <property type="match status" value="1"/>
</dbReference>
<dbReference type="GeneID" id="78077437"/>